<feature type="region of interest" description="Disordered" evidence="2">
    <location>
        <begin position="82"/>
        <end position="138"/>
    </location>
</feature>
<keyword evidence="1" id="KW-0175">Coiled coil</keyword>
<dbReference type="OrthoDB" id="993453at2759"/>
<feature type="coiled-coil region" evidence="1">
    <location>
        <begin position="33"/>
        <end position="64"/>
    </location>
</feature>
<sequence>MTKQARRAPAEAPPAHAYLAPVAGDDSRGMFRLQGLMQDYDDLLKEAEAKRKRLHMDRQRALKLTDEVRFLRRRYKYLTADPSPLKVKSARPKNTPMAPKNRARKNSTLLNTSPQSEELPPRQRQRSRREKEPAVPTNAAVLDLNQISLPNEEEGEGEFPGAWGSHPMEMAGGDLKLLICRDTGSGTSRTGKRKISWQDQVALNV</sequence>
<organism evidence="3 4">
    <name type="scientific">Spirodela intermedia</name>
    <name type="common">Intermediate duckweed</name>
    <dbReference type="NCBI Taxonomy" id="51605"/>
    <lineage>
        <taxon>Eukaryota</taxon>
        <taxon>Viridiplantae</taxon>
        <taxon>Streptophyta</taxon>
        <taxon>Embryophyta</taxon>
        <taxon>Tracheophyta</taxon>
        <taxon>Spermatophyta</taxon>
        <taxon>Magnoliopsida</taxon>
        <taxon>Liliopsida</taxon>
        <taxon>Araceae</taxon>
        <taxon>Lemnoideae</taxon>
        <taxon>Spirodela</taxon>
    </lineage>
</organism>
<evidence type="ECO:0000256" key="1">
    <source>
        <dbReference type="SAM" id="Coils"/>
    </source>
</evidence>
<dbReference type="AlphaFoldDB" id="A0A7I8LDD1"/>
<gene>
    <name evidence="3" type="ORF">SI8410_13017986</name>
</gene>
<dbReference type="EMBL" id="LR746276">
    <property type="protein sequence ID" value="CAA7407308.1"/>
    <property type="molecule type" value="Genomic_DNA"/>
</dbReference>
<evidence type="ECO:0000256" key="2">
    <source>
        <dbReference type="SAM" id="MobiDB-lite"/>
    </source>
</evidence>
<protein>
    <submittedName>
        <fullName evidence="3">Uncharacterized protein</fullName>
    </submittedName>
</protein>
<dbReference type="PANTHER" id="PTHR34807:SF3">
    <property type="entry name" value="OS08G0270800 PROTEIN"/>
    <property type="match status" value="1"/>
</dbReference>
<feature type="compositionally biased region" description="Polar residues" evidence="2">
    <location>
        <begin position="106"/>
        <end position="116"/>
    </location>
</feature>
<reference evidence="3" key="1">
    <citation type="submission" date="2020-02" db="EMBL/GenBank/DDBJ databases">
        <authorList>
            <person name="Scholz U."/>
            <person name="Mascher M."/>
            <person name="Fiebig A."/>
        </authorList>
    </citation>
    <scope>NUCLEOTIDE SEQUENCE</scope>
</reference>
<evidence type="ECO:0000313" key="3">
    <source>
        <dbReference type="EMBL" id="CAA7407308.1"/>
    </source>
</evidence>
<evidence type="ECO:0000313" key="4">
    <source>
        <dbReference type="Proteomes" id="UP000663760"/>
    </source>
</evidence>
<keyword evidence="4" id="KW-1185">Reference proteome</keyword>
<dbReference type="Proteomes" id="UP000663760">
    <property type="component" value="Chromosome 13"/>
</dbReference>
<name>A0A7I8LDD1_SPIIN</name>
<accession>A0A7I8LDD1</accession>
<proteinExistence type="predicted"/>
<dbReference type="PANTHER" id="PTHR34807">
    <property type="entry name" value="OS08G0270800 PROTEIN"/>
    <property type="match status" value="1"/>
</dbReference>